<evidence type="ECO:0000313" key="7">
    <source>
        <dbReference type="EMBL" id="SEW52753.1"/>
    </source>
</evidence>
<evidence type="ECO:0000259" key="6">
    <source>
        <dbReference type="Pfam" id="PF08281"/>
    </source>
</evidence>
<dbReference type="OrthoDB" id="665113at2"/>
<keyword evidence="2" id="KW-0805">Transcription regulation</keyword>
<keyword evidence="8" id="KW-1185">Reference proteome</keyword>
<dbReference type="InterPro" id="IPR039425">
    <property type="entry name" value="RNA_pol_sigma-70-like"/>
</dbReference>
<dbReference type="InterPro" id="IPR013249">
    <property type="entry name" value="RNA_pol_sigma70_r4_t2"/>
</dbReference>
<protein>
    <submittedName>
        <fullName evidence="7">RNA polymerase sigma-70 factor, ECF subfamily</fullName>
    </submittedName>
</protein>
<dbReference type="InterPro" id="IPR007627">
    <property type="entry name" value="RNA_pol_sigma70_r2"/>
</dbReference>
<dbReference type="EMBL" id="FOJG01000002">
    <property type="protein sequence ID" value="SEW52753.1"/>
    <property type="molecule type" value="Genomic_DNA"/>
</dbReference>
<evidence type="ECO:0000256" key="4">
    <source>
        <dbReference type="ARBA" id="ARBA00023163"/>
    </source>
</evidence>
<reference evidence="8" key="1">
    <citation type="submission" date="2016-10" db="EMBL/GenBank/DDBJ databases">
        <authorList>
            <person name="Varghese N."/>
            <person name="Submissions S."/>
        </authorList>
    </citation>
    <scope>NUCLEOTIDE SEQUENCE [LARGE SCALE GENOMIC DNA]</scope>
    <source>
        <strain evidence="8">DSM 3695</strain>
    </source>
</reference>
<evidence type="ECO:0000256" key="1">
    <source>
        <dbReference type="ARBA" id="ARBA00010641"/>
    </source>
</evidence>
<dbReference type="NCBIfam" id="TIGR02937">
    <property type="entry name" value="sigma70-ECF"/>
    <property type="match status" value="1"/>
</dbReference>
<dbReference type="Pfam" id="PF08281">
    <property type="entry name" value="Sigma70_r4_2"/>
    <property type="match status" value="1"/>
</dbReference>
<evidence type="ECO:0000259" key="5">
    <source>
        <dbReference type="Pfam" id="PF04542"/>
    </source>
</evidence>
<feature type="domain" description="RNA polymerase sigma-70 region 2" evidence="5">
    <location>
        <begin position="22"/>
        <end position="89"/>
    </location>
</feature>
<dbReference type="PANTHER" id="PTHR43133:SF46">
    <property type="entry name" value="RNA POLYMERASE SIGMA-70 FACTOR ECF SUBFAMILY"/>
    <property type="match status" value="1"/>
</dbReference>
<proteinExistence type="inferred from homology"/>
<dbReference type="Gene3D" id="1.10.10.10">
    <property type="entry name" value="Winged helix-like DNA-binding domain superfamily/Winged helix DNA-binding domain"/>
    <property type="match status" value="1"/>
</dbReference>
<sequence>MPAISHTDFHAGEIDEQSFKQLFHQYWHSVFSVCLKYTGSAEDSRELAQDIFFSLWRRRHQLDVKTNISTYLHGAARLKSFEFMRNASRLKERSAGGPPPDTAAGDAAMILEHKELHDQLQHFIDHLPEPGQKIFRLSREQGLTHKEIAADTGISVGMVEYYIGTALRTLRNKLKLT</sequence>
<name>A0A1I0S9N6_9BACT</name>
<gene>
    <name evidence="7" type="ORF">SAMN04488122_5087</name>
</gene>
<dbReference type="SUPFAM" id="SSF88946">
    <property type="entry name" value="Sigma2 domain of RNA polymerase sigma factors"/>
    <property type="match status" value="1"/>
</dbReference>
<dbReference type="InterPro" id="IPR036388">
    <property type="entry name" value="WH-like_DNA-bd_sf"/>
</dbReference>
<evidence type="ECO:0000256" key="2">
    <source>
        <dbReference type="ARBA" id="ARBA00023015"/>
    </source>
</evidence>
<dbReference type="PANTHER" id="PTHR43133">
    <property type="entry name" value="RNA POLYMERASE ECF-TYPE SIGMA FACTO"/>
    <property type="match status" value="1"/>
</dbReference>
<keyword evidence="4" id="KW-0804">Transcription</keyword>
<dbReference type="STRING" id="29529.SAMN04488122_5087"/>
<organism evidence="7 8">
    <name type="scientific">Chitinophaga arvensicola</name>
    <dbReference type="NCBI Taxonomy" id="29529"/>
    <lineage>
        <taxon>Bacteria</taxon>
        <taxon>Pseudomonadati</taxon>
        <taxon>Bacteroidota</taxon>
        <taxon>Chitinophagia</taxon>
        <taxon>Chitinophagales</taxon>
        <taxon>Chitinophagaceae</taxon>
        <taxon>Chitinophaga</taxon>
    </lineage>
</organism>
<dbReference type="InterPro" id="IPR014284">
    <property type="entry name" value="RNA_pol_sigma-70_dom"/>
</dbReference>
<dbReference type="Proteomes" id="UP000199310">
    <property type="component" value="Unassembled WGS sequence"/>
</dbReference>
<dbReference type="SUPFAM" id="SSF88659">
    <property type="entry name" value="Sigma3 and sigma4 domains of RNA polymerase sigma factors"/>
    <property type="match status" value="1"/>
</dbReference>
<dbReference type="RefSeq" id="WP_089899560.1">
    <property type="nucleotide sequence ID" value="NZ_FOJG01000002.1"/>
</dbReference>
<keyword evidence="3" id="KW-0731">Sigma factor</keyword>
<dbReference type="GO" id="GO:0016987">
    <property type="term" value="F:sigma factor activity"/>
    <property type="evidence" value="ECO:0007669"/>
    <property type="project" value="UniProtKB-KW"/>
</dbReference>
<dbReference type="GO" id="GO:0006352">
    <property type="term" value="P:DNA-templated transcription initiation"/>
    <property type="evidence" value="ECO:0007669"/>
    <property type="project" value="InterPro"/>
</dbReference>
<dbReference type="InterPro" id="IPR013325">
    <property type="entry name" value="RNA_pol_sigma_r2"/>
</dbReference>
<evidence type="ECO:0000313" key="8">
    <source>
        <dbReference type="Proteomes" id="UP000199310"/>
    </source>
</evidence>
<dbReference type="InterPro" id="IPR013324">
    <property type="entry name" value="RNA_pol_sigma_r3/r4-like"/>
</dbReference>
<comment type="similarity">
    <text evidence="1">Belongs to the sigma-70 factor family. ECF subfamily.</text>
</comment>
<dbReference type="CDD" id="cd06171">
    <property type="entry name" value="Sigma70_r4"/>
    <property type="match status" value="1"/>
</dbReference>
<dbReference type="Gene3D" id="1.10.1740.10">
    <property type="match status" value="1"/>
</dbReference>
<dbReference type="AlphaFoldDB" id="A0A1I0S9N6"/>
<dbReference type="Pfam" id="PF04542">
    <property type="entry name" value="Sigma70_r2"/>
    <property type="match status" value="1"/>
</dbReference>
<accession>A0A1I0S9N6</accession>
<feature type="domain" description="RNA polymerase sigma factor 70 region 4 type 2" evidence="6">
    <location>
        <begin position="118"/>
        <end position="170"/>
    </location>
</feature>
<dbReference type="GO" id="GO:0003677">
    <property type="term" value="F:DNA binding"/>
    <property type="evidence" value="ECO:0007669"/>
    <property type="project" value="InterPro"/>
</dbReference>
<evidence type="ECO:0000256" key="3">
    <source>
        <dbReference type="ARBA" id="ARBA00023082"/>
    </source>
</evidence>